<sequence>MPRWFNALTTDIIVDTPRIINGVPVKMAARRYVLNGSSQSAAGLTLLCLHSIGSHKELWEPILENVFQSQETSHEKLPRIREIWSLDCPDHGDSALLNASIEWPKESQFSLAWAEAVAYFRQTHLNGHRVVVISNSGAAYASVGSIRFLDHWPTVPYEAFILIEPPVVPPERTEEDAQAWRERTVLTSKAAMSRRDVWDSHQGALKYFTKRFPWNEWDDCMVHLYVENGLRPISDRDTRLTLKCPKAKEAESYSVPNHIIDEAMAEIEKLCDKVPVHVLFGEYDDFMPEIGKTHIRDMARAGRIASVMFVSGVGHFVCELPAQFDSPEASYIHVSCTGRSTETDRRFPVVEDHSGAAPPSHFQRSVGKPNLIVEVSCYARRAIVMWHV</sequence>
<evidence type="ECO:0000313" key="1">
    <source>
        <dbReference type="EMBL" id="KAJ3552284.1"/>
    </source>
</evidence>
<keyword evidence="2" id="KW-1185">Reference proteome</keyword>
<evidence type="ECO:0000313" key="2">
    <source>
        <dbReference type="Proteomes" id="UP001148662"/>
    </source>
</evidence>
<comment type="caution">
    <text evidence="1">The sequence shown here is derived from an EMBL/GenBank/DDBJ whole genome shotgun (WGS) entry which is preliminary data.</text>
</comment>
<reference evidence="1" key="1">
    <citation type="submission" date="2022-07" db="EMBL/GenBank/DDBJ databases">
        <title>Genome Sequence of Phlebia brevispora.</title>
        <authorList>
            <person name="Buettner E."/>
        </authorList>
    </citation>
    <scope>NUCLEOTIDE SEQUENCE</scope>
    <source>
        <strain evidence="1">MPL23</strain>
    </source>
</reference>
<gene>
    <name evidence="1" type="ORF">NM688_g4227</name>
</gene>
<name>A0ACC1T3K7_9APHY</name>
<dbReference type="Proteomes" id="UP001148662">
    <property type="component" value="Unassembled WGS sequence"/>
</dbReference>
<dbReference type="EMBL" id="JANHOG010000680">
    <property type="protein sequence ID" value="KAJ3552284.1"/>
    <property type="molecule type" value="Genomic_DNA"/>
</dbReference>
<protein>
    <submittedName>
        <fullName evidence="1">Uncharacterized protein</fullName>
    </submittedName>
</protein>
<accession>A0ACC1T3K7</accession>
<proteinExistence type="predicted"/>
<organism evidence="1 2">
    <name type="scientific">Phlebia brevispora</name>
    <dbReference type="NCBI Taxonomy" id="194682"/>
    <lineage>
        <taxon>Eukaryota</taxon>
        <taxon>Fungi</taxon>
        <taxon>Dikarya</taxon>
        <taxon>Basidiomycota</taxon>
        <taxon>Agaricomycotina</taxon>
        <taxon>Agaricomycetes</taxon>
        <taxon>Polyporales</taxon>
        <taxon>Meruliaceae</taxon>
        <taxon>Phlebia</taxon>
    </lineage>
</organism>